<keyword evidence="3" id="KW-0963">Cytoplasm</keyword>
<evidence type="ECO:0000313" key="9">
    <source>
        <dbReference type="EMBL" id="KAH0537870.1"/>
    </source>
</evidence>
<dbReference type="InterPro" id="IPR051608">
    <property type="entry name" value="RQC_Subunit_NEMF"/>
</dbReference>
<feature type="domain" description="NFACT protein C-terminal" evidence="8">
    <location>
        <begin position="954"/>
        <end position="1055"/>
    </location>
</feature>
<evidence type="ECO:0000256" key="3">
    <source>
        <dbReference type="ARBA" id="ARBA00022490"/>
    </source>
</evidence>
<feature type="compositionally biased region" description="Polar residues" evidence="6">
    <location>
        <begin position="753"/>
        <end position="762"/>
    </location>
</feature>
<feature type="compositionally biased region" description="Basic residues" evidence="6">
    <location>
        <begin position="1077"/>
        <end position="1086"/>
    </location>
</feature>
<feature type="domain" description="NFACT RNA-binding" evidence="7">
    <location>
        <begin position="531"/>
        <end position="644"/>
    </location>
</feature>
<feature type="compositionally biased region" description="Acidic residues" evidence="6">
    <location>
        <begin position="940"/>
        <end position="950"/>
    </location>
</feature>
<dbReference type="GO" id="GO:1990112">
    <property type="term" value="C:RQC complex"/>
    <property type="evidence" value="ECO:0007669"/>
    <property type="project" value="TreeGrafter"/>
</dbReference>
<evidence type="ECO:0000256" key="5">
    <source>
        <dbReference type="ARBA" id="ARBA00070414"/>
    </source>
</evidence>
<evidence type="ECO:0000313" key="10">
    <source>
        <dbReference type="Proteomes" id="UP000698800"/>
    </source>
</evidence>
<organism evidence="9 10">
    <name type="scientific">Glutinoglossum americanum</name>
    <dbReference type="NCBI Taxonomy" id="1670608"/>
    <lineage>
        <taxon>Eukaryota</taxon>
        <taxon>Fungi</taxon>
        <taxon>Dikarya</taxon>
        <taxon>Ascomycota</taxon>
        <taxon>Pezizomycotina</taxon>
        <taxon>Geoglossomycetes</taxon>
        <taxon>Geoglossales</taxon>
        <taxon>Geoglossaceae</taxon>
        <taxon>Glutinoglossum</taxon>
    </lineage>
</organism>
<dbReference type="GO" id="GO:0043023">
    <property type="term" value="F:ribosomal large subunit binding"/>
    <property type="evidence" value="ECO:0007669"/>
    <property type="project" value="TreeGrafter"/>
</dbReference>
<evidence type="ECO:0000256" key="1">
    <source>
        <dbReference type="ARBA" id="ARBA00004496"/>
    </source>
</evidence>
<proteinExistence type="inferred from homology"/>
<evidence type="ECO:0000256" key="4">
    <source>
        <dbReference type="ARBA" id="ARBA00023054"/>
    </source>
</evidence>
<dbReference type="Gene3D" id="2.30.310.10">
    <property type="entry name" value="ibrinogen binding protein from staphylococcus aureus domain"/>
    <property type="match status" value="1"/>
</dbReference>
<name>A0A9P8L1F3_9PEZI</name>
<evidence type="ECO:0000256" key="6">
    <source>
        <dbReference type="SAM" id="MobiDB-lite"/>
    </source>
</evidence>
<dbReference type="GO" id="GO:0072344">
    <property type="term" value="P:rescue of stalled ribosome"/>
    <property type="evidence" value="ECO:0007669"/>
    <property type="project" value="TreeGrafter"/>
</dbReference>
<feature type="compositionally biased region" description="Basic and acidic residues" evidence="6">
    <location>
        <begin position="791"/>
        <end position="809"/>
    </location>
</feature>
<dbReference type="EMBL" id="JAGHQL010000129">
    <property type="protein sequence ID" value="KAH0537870.1"/>
    <property type="molecule type" value="Genomic_DNA"/>
</dbReference>
<dbReference type="InterPro" id="IPR021846">
    <property type="entry name" value="NFACT-C"/>
</dbReference>
<dbReference type="GO" id="GO:1990116">
    <property type="term" value="P:ribosome-associated ubiquitin-dependent protein catabolic process"/>
    <property type="evidence" value="ECO:0007669"/>
    <property type="project" value="TreeGrafter"/>
</dbReference>
<dbReference type="Pfam" id="PF05833">
    <property type="entry name" value="NFACT_N"/>
    <property type="match status" value="1"/>
</dbReference>
<feature type="region of interest" description="Disordered" evidence="6">
    <location>
        <begin position="1060"/>
        <end position="1086"/>
    </location>
</feature>
<feature type="compositionally biased region" description="Polar residues" evidence="6">
    <location>
        <begin position="1060"/>
        <end position="1073"/>
    </location>
</feature>
<dbReference type="OrthoDB" id="207084at2759"/>
<evidence type="ECO:0000259" key="8">
    <source>
        <dbReference type="Pfam" id="PF11923"/>
    </source>
</evidence>
<feature type="compositionally biased region" description="Gly residues" evidence="6">
    <location>
        <begin position="733"/>
        <end position="743"/>
    </location>
</feature>
<dbReference type="InterPro" id="IPR008532">
    <property type="entry name" value="NFACT_RNA-bd"/>
</dbReference>
<reference evidence="9" key="1">
    <citation type="submission" date="2021-03" db="EMBL/GenBank/DDBJ databases">
        <title>Comparative genomics and phylogenomic investigation of the class Geoglossomycetes provide insights into ecological specialization and systematics.</title>
        <authorList>
            <person name="Melie T."/>
            <person name="Pirro S."/>
            <person name="Miller A.N."/>
            <person name="Quandt A."/>
        </authorList>
    </citation>
    <scope>NUCLEOTIDE SEQUENCE</scope>
    <source>
        <strain evidence="9">GBOQ0MN5Z8</strain>
    </source>
</reference>
<accession>A0A9P8L1F3</accession>
<dbReference type="FunFam" id="2.30.310.10:FF:000003">
    <property type="entry name" value="Zinc knuckle domain containing protein"/>
    <property type="match status" value="1"/>
</dbReference>
<keyword evidence="10" id="KW-1185">Reference proteome</keyword>
<feature type="compositionally biased region" description="Acidic residues" evidence="6">
    <location>
        <begin position="421"/>
        <end position="438"/>
    </location>
</feature>
<dbReference type="PANTHER" id="PTHR15239">
    <property type="entry name" value="NUCLEAR EXPORT MEDIATOR FACTOR NEMF"/>
    <property type="match status" value="1"/>
</dbReference>
<feature type="region of interest" description="Disordered" evidence="6">
    <location>
        <begin position="421"/>
        <end position="453"/>
    </location>
</feature>
<evidence type="ECO:0000256" key="2">
    <source>
        <dbReference type="ARBA" id="ARBA00008318"/>
    </source>
</evidence>
<sequence>MSMISLRSDQKQQMIIESGFRCHLTSFSRTTAPAPSPFVVRLRKFLRSRRVTAVSQIGTDRIIEIQFSDGQYRLFLEFYAGGNIVLTDKEYNILALLRIVNEQEELRVGLKYSLENRQNVEGVPPLTKERLKNALEKAAGKKQVPDLGSDKKPKRGADVLRKALAVSITEYPPMLVEHVLRVSGFGNSTRPGEVLEDDELIEKLLLALYEAGRIIQDITSAEVSKGYIIAKPRVKSVATSSDTPTLGDGPEKVDESDERRQFTYEDFHPFLPRQIEDDPSLKVFTFDGFNKTVDEFVCEPAKYIETYSSIEGQKLESRLNDRDDNAKKRLETARNDHEKRVDGLKEVQLLNVRKAQAIEANLARVEETMTAINSLIGQGMDWMEIARLVEMEKTRKNPVAEIIKLPLKLYENTATLLLGEAEEGEEDFEGDETDSDVVDSDKDTAPNKPKAGTNIDKRLSVDIDLGLSPWANARQYYDQKRSAAVKEQKTLQSSSKALKSTEKKITADLKKGLKQEKQVLRPIRAPQWFEKFYFFISSDGYLVLGGRDMMQTEILYKRYLKRGDVYVHADIQGAASVIIKNNPATPDAPIPPSTLSQAGNLAVAPSKAWDSKAILSAWWVNSDQVSKTAPTGEYLTTGGFVIRGEKNFLPPAQLLLGFAVMFRISEESKAHHMKHRLDGQTDTDGISTAEAAVEMPDEHTTVDAEGPTPTLESDDEDFPDARLESGSEDEDGGQSGVGGGDPFQGGNPDQIDSRLQATTTQDKGGDISESSSRNDDTAEDKYGSASGLGKGGDRHMSARERRLLRKARDGMSSIHEAGVGDDDKSVNTGSTGAHLILVDPEAGGRGTPNTIIAQKPQVRGKRGKQKKLATKYANQDEEDRALAMRFLGSTATKEKTEEAEKVKAAKEKELAAQKQRREQHDRAAAKGKEYEEARRTMLEENPEALDDEEQLPATPLDGFVGTPLPGDEILDAIPVCAPWTALSRYKYKAKLQPGIVKKGKAVRGIVTSWITEGERRKIDQKSEDVEKMWPRESELLKGWRYSELTNTIPVGNVKVLMSGTSGSGVSSKWVSNESKAKGGKGSKKRR</sequence>
<dbReference type="Pfam" id="PF11923">
    <property type="entry name" value="NFACT-C"/>
    <property type="match status" value="1"/>
</dbReference>
<feature type="region of interest" description="Disordered" evidence="6">
    <location>
        <begin position="238"/>
        <end position="257"/>
    </location>
</feature>
<feature type="region of interest" description="Disordered" evidence="6">
    <location>
        <begin position="694"/>
        <end position="832"/>
    </location>
</feature>
<comment type="subcellular location">
    <subcellularLocation>
        <location evidence="1">Cytoplasm</location>
    </subcellularLocation>
</comment>
<protein>
    <recommendedName>
        <fullName evidence="5">Ribosome quality control complex subunit 2</fullName>
    </recommendedName>
</protein>
<keyword evidence="4" id="KW-0175">Coiled coil</keyword>
<dbReference type="GO" id="GO:0000049">
    <property type="term" value="F:tRNA binding"/>
    <property type="evidence" value="ECO:0007669"/>
    <property type="project" value="TreeGrafter"/>
</dbReference>
<dbReference type="Pfam" id="PF05670">
    <property type="entry name" value="NFACT-R_1"/>
    <property type="match status" value="1"/>
</dbReference>
<feature type="compositionally biased region" description="Basic and acidic residues" evidence="6">
    <location>
        <begin position="892"/>
        <end position="938"/>
    </location>
</feature>
<feature type="region of interest" description="Disordered" evidence="6">
    <location>
        <begin position="888"/>
        <end position="954"/>
    </location>
</feature>
<evidence type="ECO:0000259" key="7">
    <source>
        <dbReference type="Pfam" id="PF05670"/>
    </source>
</evidence>
<dbReference type="Proteomes" id="UP000698800">
    <property type="component" value="Unassembled WGS sequence"/>
</dbReference>
<dbReference type="AlphaFoldDB" id="A0A9P8L1F3"/>
<dbReference type="GO" id="GO:0005737">
    <property type="term" value="C:cytoplasm"/>
    <property type="evidence" value="ECO:0007669"/>
    <property type="project" value="UniProtKB-SubCell"/>
</dbReference>
<comment type="similarity">
    <text evidence="2">Belongs to the NEMF family.</text>
</comment>
<comment type="caution">
    <text evidence="9">The sequence shown here is derived from an EMBL/GenBank/DDBJ whole genome shotgun (WGS) entry which is preliminary data.</text>
</comment>
<dbReference type="PANTHER" id="PTHR15239:SF6">
    <property type="entry name" value="RIBOSOME QUALITY CONTROL COMPLEX SUBUNIT NEMF"/>
    <property type="match status" value="1"/>
</dbReference>
<feature type="compositionally biased region" description="Basic and acidic residues" evidence="6">
    <location>
        <begin position="772"/>
        <end position="782"/>
    </location>
</feature>
<gene>
    <name evidence="9" type="ORF">FGG08_005422</name>
</gene>